<evidence type="ECO:0000256" key="5">
    <source>
        <dbReference type="PROSITE-ProRule" id="PRU00182"/>
    </source>
</evidence>
<evidence type="ECO:0000313" key="8">
    <source>
        <dbReference type="EMBL" id="KXB36372.1"/>
    </source>
</evidence>
<dbReference type="GO" id="GO:0003723">
    <property type="term" value="F:RNA binding"/>
    <property type="evidence" value="ECO:0007669"/>
    <property type="project" value="UniProtKB-KW"/>
</dbReference>
<comment type="caution">
    <text evidence="8">The sequence shown here is derived from an EMBL/GenBank/DDBJ whole genome shotgun (WGS) entry which is preliminary data.</text>
</comment>
<sequence length="316" mass="35885">MQKEWDYSASSSKRLDHFLVEKANQYSRSQWGKWIKEGRVTVNDKVRKASYPLEEGDKVTFFPPEEKNVHLPLAEAMTLEIVYEDKDLLVVNKPSGLVVHPSKDHETGTLVNGLLAHVQAKGERLAHEGESFRPGIVHRIDKDTSGLLVMAKTEAAFEGLSDQIQSHQVKRSYLALAYGEVTSDQGTITYPLKRHPVDRMRYIADLEGKSAVTHYKRLSHSSDYTLLELDLETGRTHQIRAHLAAIHHPLVDDPLYAKSYRQHFFQQDGQCLHAYRLAFKHPISHEDLVFSVPLPATFRQLIVHTLGEGALKILPN</sequence>
<reference evidence="8 9" key="1">
    <citation type="submission" date="2016-01" db="EMBL/GenBank/DDBJ databases">
        <authorList>
            <person name="Oliw E.H."/>
        </authorList>
    </citation>
    <scope>NUCLEOTIDE SEQUENCE [LARGE SCALE GENOMIC DNA]</scope>
    <source>
        <strain evidence="8 9">KA00635</strain>
    </source>
</reference>
<dbReference type="SUPFAM" id="SSF55120">
    <property type="entry name" value="Pseudouridine synthase"/>
    <property type="match status" value="1"/>
</dbReference>
<feature type="active site" evidence="4">
    <location>
        <position position="141"/>
    </location>
</feature>
<dbReference type="GO" id="GO:0120159">
    <property type="term" value="F:rRNA pseudouridine synthase activity"/>
    <property type="evidence" value="ECO:0007669"/>
    <property type="project" value="UniProtKB-ARBA"/>
</dbReference>
<comment type="catalytic activity">
    <reaction evidence="1 6">
        <text>a uridine in RNA = a pseudouridine in RNA</text>
        <dbReference type="Rhea" id="RHEA:48348"/>
        <dbReference type="Rhea" id="RHEA-COMP:12068"/>
        <dbReference type="Rhea" id="RHEA-COMP:12069"/>
        <dbReference type="ChEBI" id="CHEBI:65314"/>
        <dbReference type="ChEBI" id="CHEBI:65315"/>
    </reaction>
</comment>
<dbReference type="InterPro" id="IPR050188">
    <property type="entry name" value="RluA_PseudoU_synthase"/>
</dbReference>
<evidence type="ECO:0000256" key="6">
    <source>
        <dbReference type="RuleBase" id="RU362028"/>
    </source>
</evidence>
<organism evidence="8 9">
    <name type="scientific">Aerococcus christensenii</name>
    <dbReference type="NCBI Taxonomy" id="87541"/>
    <lineage>
        <taxon>Bacteria</taxon>
        <taxon>Bacillati</taxon>
        <taxon>Bacillota</taxon>
        <taxon>Bacilli</taxon>
        <taxon>Lactobacillales</taxon>
        <taxon>Aerococcaceae</taxon>
        <taxon>Aerococcus</taxon>
    </lineage>
</organism>
<proteinExistence type="inferred from homology"/>
<dbReference type="PANTHER" id="PTHR21600:SF44">
    <property type="entry name" value="RIBOSOMAL LARGE SUBUNIT PSEUDOURIDINE SYNTHASE D"/>
    <property type="match status" value="1"/>
</dbReference>
<dbReference type="Proteomes" id="UP000070422">
    <property type="component" value="Unassembled WGS sequence"/>
</dbReference>
<evidence type="ECO:0000256" key="4">
    <source>
        <dbReference type="PIRSR" id="PIRSR606225-1"/>
    </source>
</evidence>
<keyword evidence="3 6" id="KW-0413">Isomerase</keyword>
<dbReference type="EC" id="5.4.99.-" evidence="6"/>
<feature type="domain" description="RNA-binding S4" evidence="7">
    <location>
        <begin position="13"/>
        <end position="70"/>
    </location>
</feature>
<dbReference type="CDD" id="cd02869">
    <property type="entry name" value="PseudoU_synth_RluA_like"/>
    <property type="match status" value="1"/>
</dbReference>
<name>A0A133XZM9_9LACT</name>
<evidence type="ECO:0000256" key="3">
    <source>
        <dbReference type="ARBA" id="ARBA00023235"/>
    </source>
</evidence>
<dbReference type="PANTHER" id="PTHR21600">
    <property type="entry name" value="MITOCHONDRIAL RNA PSEUDOURIDINE SYNTHASE"/>
    <property type="match status" value="1"/>
</dbReference>
<evidence type="ECO:0000256" key="2">
    <source>
        <dbReference type="ARBA" id="ARBA00010876"/>
    </source>
</evidence>
<dbReference type="PROSITE" id="PS01129">
    <property type="entry name" value="PSI_RLU"/>
    <property type="match status" value="1"/>
</dbReference>
<dbReference type="InterPro" id="IPR006225">
    <property type="entry name" value="PsdUridine_synth_RluC/D"/>
</dbReference>
<dbReference type="Gene3D" id="3.30.2350.10">
    <property type="entry name" value="Pseudouridine synthase"/>
    <property type="match status" value="1"/>
</dbReference>
<keyword evidence="5" id="KW-0694">RNA-binding</keyword>
<comment type="similarity">
    <text evidence="2 6">Belongs to the pseudouridine synthase RluA family.</text>
</comment>
<protein>
    <recommendedName>
        <fullName evidence="6">Pseudouridine synthase</fullName>
        <ecNumber evidence="6">5.4.99.-</ecNumber>
    </recommendedName>
</protein>
<dbReference type="PATRIC" id="fig|87541.4.peg.872"/>
<dbReference type="SMART" id="SM00363">
    <property type="entry name" value="S4"/>
    <property type="match status" value="1"/>
</dbReference>
<evidence type="ECO:0000313" key="9">
    <source>
        <dbReference type="Proteomes" id="UP000070422"/>
    </source>
</evidence>
<evidence type="ECO:0000259" key="7">
    <source>
        <dbReference type="SMART" id="SM00363"/>
    </source>
</evidence>
<evidence type="ECO:0000256" key="1">
    <source>
        <dbReference type="ARBA" id="ARBA00000073"/>
    </source>
</evidence>
<dbReference type="AlphaFoldDB" id="A0A133XZM9"/>
<dbReference type="InterPro" id="IPR036986">
    <property type="entry name" value="S4_RNA-bd_sf"/>
</dbReference>
<dbReference type="PROSITE" id="PS50889">
    <property type="entry name" value="S4"/>
    <property type="match status" value="1"/>
</dbReference>
<dbReference type="RefSeq" id="WP_060936802.1">
    <property type="nucleotide sequence ID" value="NZ_JASOZP010000037.1"/>
</dbReference>
<dbReference type="GO" id="GO:0000455">
    <property type="term" value="P:enzyme-directed rRNA pseudouridine synthesis"/>
    <property type="evidence" value="ECO:0007669"/>
    <property type="project" value="UniProtKB-ARBA"/>
</dbReference>
<dbReference type="OrthoDB" id="9807829at2"/>
<accession>A0A133XZM9</accession>
<comment type="function">
    <text evidence="6">Responsible for synthesis of pseudouridine from uracil.</text>
</comment>
<dbReference type="Pfam" id="PF00849">
    <property type="entry name" value="PseudoU_synth_2"/>
    <property type="match status" value="1"/>
</dbReference>
<dbReference type="Gene3D" id="3.10.290.10">
    <property type="entry name" value="RNA-binding S4 domain"/>
    <property type="match status" value="1"/>
</dbReference>
<dbReference type="InterPro" id="IPR020103">
    <property type="entry name" value="PsdUridine_synth_cat_dom_sf"/>
</dbReference>
<dbReference type="Pfam" id="PF01479">
    <property type="entry name" value="S4"/>
    <property type="match status" value="1"/>
</dbReference>
<dbReference type="NCBIfam" id="TIGR00005">
    <property type="entry name" value="rluA_subfam"/>
    <property type="match status" value="1"/>
</dbReference>
<dbReference type="STRING" id="87541.AWM71_00600"/>
<dbReference type="InterPro" id="IPR006224">
    <property type="entry name" value="PsdUridine_synth_RluA-like_CS"/>
</dbReference>
<dbReference type="SUPFAM" id="SSF55174">
    <property type="entry name" value="Alpha-L RNA-binding motif"/>
    <property type="match status" value="1"/>
</dbReference>
<gene>
    <name evidence="8" type="ORF">HMPREF3187_00882</name>
</gene>
<dbReference type="InterPro" id="IPR002942">
    <property type="entry name" value="S4_RNA-bd"/>
</dbReference>
<dbReference type="CDD" id="cd00165">
    <property type="entry name" value="S4"/>
    <property type="match status" value="1"/>
</dbReference>
<dbReference type="InterPro" id="IPR006145">
    <property type="entry name" value="PsdUridine_synth_RsuA/RluA"/>
</dbReference>
<dbReference type="EMBL" id="LSCQ01000043">
    <property type="protein sequence ID" value="KXB36372.1"/>
    <property type="molecule type" value="Genomic_DNA"/>
</dbReference>